<keyword evidence="3 6" id="KW-1133">Transmembrane helix</keyword>
<evidence type="ECO:0000313" key="9">
    <source>
        <dbReference type="Proteomes" id="UP001189429"/>
    </source>
</evidence>
<feature type="transmembrane region" description="Helical" evidence="6">
    <location>
        <begin position="125"/>
        <end position="149"/>
    </location>
</feature>
<comment type="caution">
    <text evidence="8">The sequence shown here is derived from an EMBL/GenBank/DDBJ whole genome shotgun (WGS) entry which is preliminary data.</text>
</comment>
<feature type="compositionally biased region" description="Low complexity" evidence="5">
    <location>
        <begin position="31"/>
        <end position="40"/>
    </location>
</feature>
<dbReference type="SUPFAM" id="SSF103481">
    <property type="entry name" value="Multidrug resistance efflux transporter EmrE"/>
    <property type="match status" value="1"/>
</dbReference>
<feature type="non-terminal residue" evidence="8">
    <location>
        <position position="1"/>
    </location>
</feature>
<feature type="transmembrane region" description="Helical" evidence="6">
    <location>
        <begin position="327"/>
        <end position="346"/>
    </location>
</feature>
<feature type="region of interest" description="Disordered" evidence="5">
    <location>
        <begin position="1"/>
        <end position="40"/>
    </location>
</feature>
<evidence type="ECO:0000256" key="3">
    <source>
        <dbReference type="ARBA" id="ARBA00022989"/>
    </source>
</evidence>
<dbReference type="EMBL" id="CAUYUJ010020437">
    <property type="protein sequence ID" value="CAK0898175.1"/>
    <property type="molecule type" value="Genomic_DNA"/>
</dbReference>
<keyword evidence="4 6" id="KW-0472">Membrane</keyword>
<dbReference type="Proteomes" id="UP001189429">
    <property type="component" value="Unassembled WGS sequence"/>
</dbReference>
<evidence type="ECO:0000256" key="1">
    <source>
        <dbReference type="ARBA" id="ARBA00004141"/>
    </source>
</evidence>
<sequence>AGQRAAGAALRGRRREGWQPGPAGAGRIVQPGARPGGRAVAAAPGRNLPTGWLDCPPMPGSAGNVHLYQEGYTAGAAPALHKPGAVRGLRRADGCGGLGHIFGRGADGAAAPGAAAPPGAVPLGVVWMLGFVLLTASMALVSAALAGVVRSLEPLASVLLGLATGERCSLKVLGTLALVCGGAVVASKGGGSLHAGGVALAVLSNFAFCSRPLLAKRLRAGLAAGELDDTSIFFNVTLIGTCGLVVATLPLEGAALMSSLELLRQSGQVSQFYLDMLLNSLSFFLYQYAQLRVMSQMAPLSFSVLTPVSKALLILVCAVYFGDPFGASNAAGLAMLTSGVFAFTAARRADAQALAEKSAEKER</sequence>
<protein>
    <recommendedName>
        <fullName evidence="7">Sugar phosphate transporter domain-containing protein</fullName>
    </recommendedName>
</protein>
<evidence type="ECO:0000259" key="7">
    <source>
        <dbReference type="Pfam" id="PF03151"/>
    </source>
</evidence>
<feature type="transmembrane region" description="Helical" evidence="6">
    <location>
        <begin position="300"/>
        <end position="321"/>
    </location>
</feature>
<evidence type="ECO:0000256" key="5">
    <source>
        <dbReference type="SAM" id="MobiDB-lite"/>
    </source>
</evidence>
<evidence type="ECO:0000256" key="2">
    <source>
        <dbReference type="ARBA" id="ARBA00022692"/>
    </source>
</evidence>
<evidence type="ECO:0000256" key="6">
    <source>
        <dbReference type="SAM" id="Phobius"/>
    </source>
</evidence>
<keyword evidence="2 6" id="KW-0812">Transmembrane</keyword>
<feature type="transmembrane region" description="Helical" evidence="6">
    <location>
        <begin position="232"/>
        <end position="251"/>
    </location>
</feature>
<organism evidence="8 9">
    <name type="scientific">Prorocentrum cordatum</name>
    <dbReference type="NCBI Taxonomy" id="2364126"/>
    <lineage>
        <taxon>Eukaryota</taxon>
        <taxon>Sar</taxon>
        <taxon>Alveolata</taxon>
        <taxon>Dinophyceae</taxon>
        <taxon>Prorocentrales</taxon>
        <taxon>Prorocentraceae</taxon>
        <taxon>Prorocentrum</taxon>
    </lineage>
</organism>
<evidence type="ECO:0000313" key="8">
    <source>
        <dbReference type="EMBL" id="CAK0898175.1"/>
    </source>
</evidence>
<accession>A0ABN9XF68</accession>
<proteinExistence type="predicted"/>
<feature type="domain" description="Sugar phosphate transporter" evidence="7">
    <location>
        <begin position="121"/>
        <end position="343"/>
    </location>
</feature>
<keyword evidence="9" id="KW-1185">Reference proteome</keyword>
<feature type="transmembrane region" description="Helical" evidence="6">
    <location>
        <begin position="193"/>
        <end position="211"/>
    </location>
</feature>
<comment type="subcellular location">
    <subcellularLocation>
        <location evidence="1">Membrane</location>
        <topology evidence="1">Multi-pass membrane protein</topology>
    </subcellularLocation>
</comment>
<evidence type="ECO:0000256" key="4">
    <source>
        <dbReference type="ARBA" id="ARBA00023136"/>
    </source>
</evidence>
<gene>
    <name evidence="8" type="ORF">PCOR1329_LOCUS76125</name>
</gene>
<feature type="transmembrane region" description="Helical" evidence="6">
    <location>
        <begin position="271"/>
        <end position="288"/>
    </location>
</feature>
<dbReference type="PANTHER" id="PTHR11132">
    <property type="entry name" value="SOLUTE CARRIER FAMILY 35"/>
    <property type="match status" value="1"/>
</dbReference>
<reference evidence="8" key="1">
    <citation type="submission" date="2023-10" db="EMBL/GenBank/DDBJ databases">
        <authorList>
            <person name="Chen Y."/>
            <person name="Shah S."/>
            <person name="Dougan E. K."/>
            <person name="Thang M."/>
            <person name="Chan C."/>
        </authorList>
    </citation>
    <scope>NUCLEOTIDE SEQUENCE [LARGE SCALE GENOMIC DNA]</scope>
</reference>
<feature type="compositionally biased region" description="Low complexity" evidence="5">
    <location>
        <begin position="1"/>
        <end position="10"/>
    </location>
</feature>
<dbReference type="InterPro" id="IPR050186">
    <property type="entry name" value="TPT_transporter"/>
</dbReference>
<dbReference type="InterPro" id="IPR004853">
    <property type="entry name" value="Sugar_P_trans_dom"/>
</dbReference>
<dbReference type="InterPro" id="IPR037185">
    <property type="entry name" value="EmrE-like"/>
</dbReference>
<dbReference type="Pfam" id="PF03151">
    <property type="entry name" value="TPT"/>
    <property type="match status" value="1"/>
</dbReference>
<name>A0ABN9XF68_9DINO</name>